<name>A0A9W8A1B6_9FUNG</name>
<dbReference type="EMBL" id="JANBPU010000060">
    <property type="protein sequence ID" value="KAJ1917876.1"/>
    <property type="molecule type" value="Genomic_DNA"/>
</dbReference>
<keyword evidence="2" id="KW-1185">Reference proteome</keyword>
<comment type="caution">
    <text evidence="1">The sequence shown here is derived from an EMBL/GenBank/DDBJ whole genome shotgun (WGS) entry which is preliminary data.</text>
</comment>
<dbReference type="AlphaFoldDB" id="A0A9W8A1B6"/>
<organism evidence="1 2">
    <name type="scientific">Mycoemilia scoparia</name>
    <dbReference type="NCBI Taxonomy" id="417184"/>
    <lineage>
        <taxon>Eukaryota</taxon>
        <taxon>Fungi</taxon>
        <taxon>Fungi incertae sedis</taxon>
        <taxon>Zoopagomycota</taxon>
        <taxon>Kickxellomycotina</taxon>
        <taxon>Kickxellomycetes</taxon>
        <taxon>Kickxellales</taxon>
        <taxon>Kickxellaceae</taxon>
        <taxon>Mycoemilia</taxon>
    </lineage>
</organism>
<sequence>MCGASSTPCNCPPTPSSAKFFHDEGTGVVLSPVFQHNGSPWTVARIPLKHSEVTIDFTTEQYASISLNKPAAPPTPPPVVESNPKPCDCGCEEAKKKKEEEKAIFDEKLDTYKWHLLAHESDPTCPWCPFCCK</sequence>
<dbReference type="Proteomes" id="UP001150538">
    <property type="component" value="Unassembled WGS sequence"/>
</dbReference>
<evidence type="ECO:0000313" key="2">
    <source>
        <dbReference type="Proteomes" id="UP001150538"/>
    </source>
</evidence>
<proteinExistence type="predicted"/>
<protein>
    <submittedName>
        <fullName evidence="1">Uncharacterized protein</fullName>
    </submittedName>
</protein>
<gene>
    <name evidence="1" type="ORF">H4219_002986</name>
</gene>
<evidence type="ECO:0000313" key="1">
    <source>
        <dbReference type="EMBL" id="KAJ1917876.1"/>
    </source>
</evidence>
<reference evidence="1" key="1">
    <citation type="submission" date="2022-07" db="EMBL/GenBank/DDBJ databases">
        <title>Phylogenomic reconstructions and comparative analyses of Kickxellomycotina fungi.</title>
        <authorList>
            <person name="Reynolds N.K."/>
            <person name="Stajich J.E."/>
            <person name="Barry K."/>
            <person name="Grigoriev I.V."/>
            <person name="Crous P."/>
            <person name="Smith M.E."/>
        </authorList>
    </citation>
    <scope>NUCLEOTIDE SEQUENCE</scope>
    <source>
        <strain evidence="1">NBRC 100468</strain>
    </source>
</reference>
<accession>A0A9W8A1B6</accession>